<proteinExistence type="predicted"/>
<reference evidence="1" key="2">
    <citation type="submission" date="2006-01" db="EMBL/GenBank/DDBJ databases">
        <authorList>
            <person name="Genoscope"/>
        </authorList>
    </citation>
    <scope>NUCLEOTIDE SEQUENCE</scope>
</reference>
<gene>
    <name evidence="1" type="ORF">kustc0649</name>
</gene>
<dbReference type="RefSeq" id="WP_169703621.1">
    <property type="nucleotide sequence ID" value="NZ_OCTL01000080.1"/>
</dbReference>
<organism evidence="1">
    <name type="scientific">Kuenenia stuttgartiensis</name>
    <dbReference type="NCBI Taxonomy" id="174633"/>
    <lineage>
        <taxon>Bacteria</taxon>
        <taxon>Pseudomonadati</taxon>
        <taxon>Planctomycetota</taxon>
        <taxon>Candidatus Brocadiia</taxon>
        <taxon>Candidatus Brocadiales</taxon>
        <taxon>Candidatus Brocadiaceae</taxon>
        <taxon>Candidatus Kuenenia</taxon>
    </lineage>
</organism>
<dbReference type="AlphaFoldDB" id="Q1PVZ1"/>
<dbReference type="EMBL" id="CT573073">
    <property type="protein sequence ID" value="CAJ71394.1"/>
    <property type="molecule type" value="Genomic_DNA"/>
</dbReference>
<accession>Q1PVZ1</accession>
<sequence length="56" mass="6614">MEISVTLRFTKSYKKLNSVVKEKAKVKERIFRKTPLTNALKHTNYQEKKRKHGHSG</sequence>
<name>Q1PVZ1_KUEST</name>
<reference evidence="1" key="1">
    <citation type="journal article" date="2006" name="Nature">
        <title>Deciphering the evolution and metabolism of an anammox bacterium from a community genome.</title>
        <authorList>
            <person name="Strous M."/>
            <person name="Pelletier E."/>
            <person name="Mangenot S."/>
            <person name="Rattei T."/>
            <person name="Lehner A."/>
            <person name="Taylor M.W."/>
            <person name="Horn M."/>
            <person name="Daims H."/>
            <person name="Bartol-Mavel D."/>
            <person name="Wincker P."/>
            <person name="Barbe V."/>
            <person name="Fonknechten N."/>
            <person name="Vallenet D."/>
            <person name="Segurens B."/>
            <person name="Schenowitz-Truong C."/>
            <person name="Medigue C."/>
            <person name="Collingro A."/>
            <person name="Snel B."/>
            <person name="Dutilh B.E."/>
            <person name="OpDenCamp H.J.M."/>
            <person name="vanDerDrift C."/>
            <person name="Cirpus I."/>
            <person name="vanDePas-Schoonen K.T."/>
            <person name="Harhangi H.R."/>
            <person name="vanNiftrik L."/>
            <person name="Schmid M."/>
            <person name="Keltjens J."/>
            <person name="vanDeVossenberg J."/>
            <person name="Kartal B."/>
            <person name="Meier H."/>
            <person name="Frishman D."/>
            <person name="Huynen M.A."/>
            <person name="Mewes H."/>
            <person name="Weissenbach J."/>
            <person name="Jetten M.S.M."/>
            <person name="Wagner M."/>
            <person name="LePaslier D."/>
        </authorList>
    </citation>
    <scope>NUCLEOTIDE SEQUENCE</scope>
</reference>
<protein>
    <submittedName>
        <fullName evidence="1">Uncharacterized protein</fullName>
    </submittedName>
</protein>
<evidence type="ECO:0000313" key="1">
    <source>
        <dbReference type="EMBL" id="CAJ71394.1"/>
    </source>
</evidence>